<gene>
    <name evidence="5" type="ORF">ABEG17_05445</name>
</gene>
<accession>A0AAU7JWY9</accession>
<dbReference type="InterPro" id="IPR002698">
    <property type="entry name" value="FTHF_cligase"/>
</dbReference>
<dbReference type="InterPro" id="IPR037171">
    <property type="entry name" value="NagB/RpiA_transferase-like"/>
</dbReference>
<dbReference type="RefSeq" id="WP_406832270.1">
    <property type="nucleotide sequence ID" value="NZ_CP157483.1"/>
</dbReference>
<evidence type="ECO:0000313" key="5">
    <source>
        <dbReference type="EMBL" id="XBO44787.1"/>
    </source>
</evidence>
<dbReference type="SUPFAM" id="SSF100950">
    <property type="entry name" value="NagB/RpiA/CoA transferase-like"/>
    <property type="match status" value="1"/>
</dbReference>
<dbReference type="GO" id="GO:0005524">
    <property type="term" value="F:ATP binding"/>
    <property type="evidence" value="ECO:0007669"/>
    <property type="project" value="UniProtKB-KW"/>
</dbReference>
<dbReference type="PANTHER" id="PTHR23407">
    <property type="entry name" value="ATPASE INHIBITOR/5-FORMYLTETRAHYDROFOLATE CYCLO-LIGASE"/>
    <property type="match status" value="1"/>
</dbReference>
<organism evidence="5">
    <name type="scientific">Pedococcus sp. KACC 23699</name>
    <dbReference type="NCBI Taxonomy" id="3149228"/>
    <lineage>
        <taxon>Bacteria</taxon>
        <taxon>Bacillati</taxon>
        <taxon>Actinomycetota</taxon>
        <taxon>Actinomycetes</taxon>
        <taxon>Micrococcales</taxon>
        <taxon>Intrasporangiaceae</taxon>
        <taxon>Pedococcus</taxon>
    </lineage>
</organism>
<feature type="binding site" evidence="4">
    <location>
        <position position="53"/>
    </location>
    <ligand>
        <name>substrate</name>
    </ligand>
</feature>
<dbReference type="InterPro" id="IPR024185">
    <property type="entry name" value="FTHF_cligase-like_sf"/>
</dbReference>
<evidence type="ECO:0000256" key="3">
    <source>
        <dbReference type="ARBA" id="ARBA00022840"/>
    </source>
</evidence>
<feature type="binding site" evidence="4">
    <location>
        <position position="58"/>
    </location>
    <ligand>
        <name>substrate</name>
    </ligand>
</feature>
<reference evidence="5" key="1">
    <citation type="submission" date="2024-05" db="EMBL/GenBank/DDBJ databases">
        <authorList>
            <person name="Kim S."/>
            <person name="Heo J."/>
            <person name="Choi H."/>
            <person name="Choi Y."/>
            <person name="Kwon S.-W."/>
            <person name="Kim Y."/>
        </authorList>
    </citation>
    <scope>NUCLEOTIDE SEQUENCE</scope>
    <source>
        <strain evidence="5">KACC 23699</strain>
    </source>
</reference>
<dbReference type="GO" id="GO:0009396">
    <property type="term" value="P:folic acid-containing compound biosynthetic process"/>
    <property type="evidence" value="ECO:0007669"/>
    <property type="project" value="TreeGrafter"/>
</dbReference>
<comment type="similarity">
    <text evidence="1">Belongs to the 5-formyltetrahydrofolate cyclo-ligase family.</text>
</comment>
<keyword evidence="2 4" id="KW-0547">Nucleotide-binding</keyword>
<dbReference type="GO" id="GO:0030272">
    <property type="term" value="F:5-formyltetrahydrofolate cyclo-ligase activity"/>
    <property type="evidence" value="ECO:0007669"/>
    <property type="project" value="TreeGrafter"/>
</dbReference>
<proteinExistence type="inferred from homology"/>
<dbReference type="Gene3D" id="3.40.50.10420">
    <property type="entry name" value="NagB/RpiA/CoA transferase-like"/>
    <property type="match status" value="1"/>
</dbReference>
<dbReference type="Pfam" id="PF01812">
    <property type="entry name" value="5-FTHF_cyc-lig"/>
    <property type="match status" value="1"/>
</dbReference>
<evidence type="ECO:0000256" key="2">
    <source>
        <dbReference type="ARBA" id="ARBA00022741"/>
    </source>
</evidence>
<dbReference type="AlphaFoldDB" id="A0AAU7JWY9"/>
<keyword evidence="3 4" id="KW-0067">ATP-binding</keyword>
<evidence type="ECO:0000256" key="4">
    <source>
        <dbReference type="PIRSR" id="PIRSR006806-1"/>
    </source>
</evidence>
<dbReference type="EMBL" id="CP157483">
    <property type="protein sequence ID" value="XBO44787.1"/>
    <property type="molecule type" value="Genomic_DNA"/>
</dbReference>
<name>A0AAU7JWY9_9MICO</name>
<sequence>MDKVMVRGQLRRLRDERVPSRDRAADAEAIALSALQAAHEAGVGPGDWVAAYESMATEPPTQALVAAFLARGIRVMVPVTKPDWDLDWREVGTESPLGLEAIGRASVVFVPAHGVDARGTRIGQGKGCYDRALPRTAATLVAVVHPWEVVLDRDLPREPHDRPVDAVIAAGTGLRRLPAG</sequence>
<dbReference type="GO" id="GO:0035999">
    <property type="term" value="P:tetrahydrofolate interconversion"/>
    <property type="evidence" value="ECO:0007669"/>
    <property type="project" value="TreeGrafter"/>
</dbReference>
<dbReference type="PIRSF" id="PIRSF006806">
    <property type="entry name" value="FTHF_cligase"/>
    <property type="match status" value="1"/>
</dbReference>
<dbReference type="PANTHER" id="PTHR23407:SF1">
    <property type="entry name" value="5-FORMYLTETRAHYDROFOLATE CYCLO-LIGASE"/>
    <property type="match status" value="1"/>
</dbReference>
<feature type="binding site" evidence="4">
    <location>
        <begin position="121"/>
        <end position="129"/>
    </location>
    <ligand>
        <name>ATP</name>
        <dbReference type="ChEBI" id="CHEBI:30616"/>
    </ligand>
</feature>
<protein>
    <submittedName>
        <fullName evidence="5">5-formyltetrahydrofolate cyclo-ligase</fullName>
    </submittedName>
</protein>
<evidence type="ECO:0000256" key="1">
    <source>
        <dbReference type="ARBA" id="ARBA00010638"/>
    </source>
</evidence>